<evidence type="ECO:0000256" key="6">
    <source>
        <dbReference type="ARBA" id="ARBA00022840"/>
    </source>
</evidence>
<dbReference type="InterPro" id="IPR027417">
    <property type="entry name" value="P-loop_NTPase"/>
</dbReference>
<evidence type="ECO:0000256" key="3">
    <source>
        <dbReference type="ARBA" id="ARBA00022448"/>
    </source>
</evidence>
<evidence type="ECO:0000256" key="7">
    <source>
        <dbReference type="ARBA" id="ARBA00022989"/>
    </source>
</evidence>
<evidence type="ECO:0000256" key="1">
    <source>
        <dbReference type="ARBA" id="ARBA00004141"/>
    </source>
</evidence>
<evidence type="ECO:0000313" key="10">
    <source>
        <dbReference type="EMBL" id="CAD7627888.1"/>
    </source>
</evidence>
<reference evidence="10" key="1">
    <citation type="submission" date="2020-11" db="EMBL/GenBank/DDBJ databases">
        <authorList>
            <person name="Tran Van P."/>
        </authorList>
    </citation>
    <scope>NUCLEOTIDE SEQUENCE</scope>
</reference>
<evidence type="ECO:0000256" key="2">
    <source>
        <dbReference type="ARBA" id="ARBA00008869"/>
    </source>
</evidence>
<dbReference type="AlphaFoldDB" id="A0A7R9Q0T6"/>
<evidence type="ECO:0000313" key="11">
    <source>
        <dbReference type="Proteomes" id="UP000759131"/>
    </source>
</evidence>
<dbReference type="SUPFAM" id="SSF52540">
    <property type="entry name" value="P-loop containing nucleoside triphosphate hydrolases"/>
    <property type="match status" value="2"/>
</dbReference>
<dbReference type="GO" id="GO:0005524">
    <property type="term" value="F:ATP binding"/>
    <property type="evidence" value="ECO:0007669"/>
    <property type="project" value="UniProtKB-KW"/>
</dbReference>
<evidence type="ECO:0000256" key="8">
    <source>
        <dbReference type="ARBA" id="ARBA00023136"/>
    </source>
</evidence>
<dbReference type="OrthoDB" id="6512918at2759"/>
<dbReference type="InterPro" id="IPR017871">
    <property type="entry name" value="ABC_transporter-like_CS"/>
</dbReference>
<dbReference type="GO" id="GO:0005319">
    <property type="term" value="F:lipid transporter activity"/>
    <property type="evidence" value="ECO:0007669"/>
    <property type="project" value="TreeGrafter"/>
</dbReference>
<keyword evidence="11" id="KW-1185">Reference proteome</keyword>
<evidence type="ECO:0000256" key="5">
    <source>
        <dbReference type="ARBA" id="ARBA00022741"/>
    </source>
</evidence>
<dbReference type="InterPro" id="IPR003593">
    <property type="entry name" value="AAA+_ATPase"/>
</dbReference>
<dbReference type="GO" id="GO:0016020">
    <property type="term" value="C:membrane"/>
    <property type="evidence" value="ECO:0007669"/>
    <property type="project" value="UniProtKB-SubCell"/>
</dbReference>
<dbReference type="PANTHER" id="PTHR19229">
    <property type="entry name" value="ATP-BINDING CASSETTE TRANSPORTER SUBFAMILY A ABCA"/>
    <property type="match status" value="1"/>
</dbReference>
<evidence type="ECO:0000259" key="9">
    <source>
        <dbReference type="PROSITE" id="PS50893"/>
    </source>
</evidence>
<keyword evidence="5" id="KW-0547">Nucleotide-binding</keyword>
<sequence>MIGFCPQQNVYFKYLTIKDHLKIFSQLKQTIRESNDGYSGEELITRLGLNEDIDKQALHLSGGTLRRLVLSLALIGHNDVLVLDEPTAALDPRVRQQVWDLIIEYRKSKTVLITSHDFEEANLLSDKIYIISKGVLCFNGTTLQMKHEFNSGYELKINKSNEMQTESDSDRVNIHHINRDDIPHCYEWLNPFEYMAVYYGRFTLKIVINENSFELQEVMERSDVREESEKVSQVIRSRDFESVSLIVHKLSKKVNRKTILVNELSFLVNRSECLGLLGTNGSGKTSTFRLLTGDLDSDSGNAYLGSDADLRVKTQKYFSRIGYCPQNDALLDPLTGIQTLVFFARIRGLERQTYDTFITNIINKFEMKAIINKRVSTYSGGNRRKLSLAAALMGTPGLLLLDEPTNGVDPSSRLKIWKILSKLMNELNISILLTSHNMTECQILCNRLAILSKGVIKTIGFTDELKTRYAVGFDIIVKVNRDSNEDFIEILQNRMNE</sequence>
<dbReference type="PANTHER" id="PTHR19229:SF250">
    <property type="entry name" value="ABC TRANSPORTER DOMAIN-CONTAINING PROTEIN-RELATED"/>
    <property type="match status" value="1"/>
</dbReference>
<dbReference type="GO" id="GO:0016887">
    <property type="term" value="F:ATP hydrolysis activity"/>
    <property type="evidence" value="ECO:0007669"/>
    <property type="project" value="InterPro"/>
</dbReference>
<comment type="subcellular location">
    <subcellularLocation>
        <location evidence="1">Membrane</location>
        <topology evidence="1">Multi-pass membrane protein</topology>
    </subcellularLocation>
</comment>
<keyword evidence="3" id="KW-0813">Transport</keyword>
<dbReference type="Gene3D" id="3.40.50.300">
    <property type="entry name" value="P-loop containing nucleotide triphosphate hydrolases"/>
    <property type="match status" value="2"/>
</dbReference>
<dbReference type="InterPro" id="IPR003439">
    <property type="entry name" value="ABC_transporter-like_ATP-bd"/>
</dbReference>
<dbReference type="Proteomes" id="UP000759131">
    <property type="component" value="Unassembled WGS sequence"/>
</dbReference>
<dbReference type="PROSITE" id="PS00211">
    <property type="entry name" value="ABC_TRANSPORTER_1"/>
    <property type="match status" value="1"/>
</dbReference>
<keyword evidence="8" id="KW-0472">Membrane</keyword>
<feature type="domain" description="ABC transporter" evidence="9">
    <location>
        <begin position="245"/>
        <end position="478"/>
    </location>
</feature>
<dbReference type="EMBL" id="CAJPIZ010005145">
    <property type="protein sequence ID" value="CAG2108318.1"/>
    <property type="molecule type" value="Genomic_DNA"/>
</dbReference>
<keyword evidence="4" id="KW-0812">Transmembrane</keyword>
<organism evidence="10">
    <name type="scientific">Medioppia subpectinata</name>
    <dbReference type="NCBI Taxonomy" id="1979941"/>
    <lineage>
        <taxon>Eukaryota</taxon>
        <taxon>Metazoa</taxon>
        <taxon>Ecdysozoa</taxon>
        <taxon>Arthropoda</taxon>
        <taxon>Chelicerata</taxon>
        <taxon>Arachnida</taxon>
        <taxon>Acari</taxon>
        <taxon>Acariformes</taxon>
        <taxon>Sarcoptiformes</taxon>
        <taxon>Oribatida</taxon>
        <taxon>Brachypylina</taxon>
        <taxon>Oppioidea</taxon>
        <taxon>Oppiidae</taxon>
        <taxon>Medioppia</taxon>
    </lineage>
</organism>
<keyword evidence="7" id="KW-1133">Transmembrane helix</keyword>
<dbReference type="FunFam" id="3.40.50.300:FF:000335">
    <property type="entry name" value="ATP binding cassette subfamily A member 5"/>
    <property type="match status" value="1"/>
</dbReference>
<dbReference type="EMBL" id="OC859720">
    <property type="protein sequence ID" value="CAD7627888.1"/>
    <property type="molecule type" value="Genomic_DNA"/>
</dbReference>
<name>A0A7R9Q0T6_9ACAR</name>
<keyword evidence="6" id="KW-0067">ATP-binding</keyword>
<dbReference type="GO" id="GO:0140359">
    <property type="term" value="F:ABC-type transporter activity"/>
    <property type="evidence" value="ECO:0007669"/>
    <property type="project" value="InterPro"/>
</dbReference>
<dbReference type="PROSITE" id="PS50893">
    <property type="entry name" value="ABC_TRANSPORTER_2"/>
    <property type="match status" value="1"/>
</dbReference>
<proteinExistence type="inferred from homology"/>
<dbReference type="CDD" id="cd03263">
    <property type="entry name" value="ABC_subfamily_A"/>
    <property type="match status" value="1"/>
</dbReference>
<dbReference type="SMART" id="SM00382">
    <property type="entry name" value="AAA"/>
    <property type="match status" value="1"/>
</dbReference>
<protein>
    <recommendedName>
        <fullName evidence="9">ABC transporter domain-containing protein</fullName>
    </recommendedName>
</protein>
<dbReference type="InterPro" id="IPR026082">
    <property type="entry name" value="ABCA"/>
</dbReference>
<comment type="similarity">
    <text evidence="2">Belongs to the ABC transporter superfamily. ABCA family.</text>
</comment>
<accession>A0A7R9Q0T6</accession>
<evidence type="ECO:0000256" key="4">
    <source>
        <dbReference type="ARBA" id="ARBA00022692"/>
    </source>
</evidence>
<gene>
    <name evidence="10" type="ORF">OSB1V03_LOCUS8313</name>
</gene>
<dbReference type="Pfam" id="PF00005">
    <property type="entry name" value="ABC_tran"/>
    <property type="match status" value="2"/>
</dbReference>
<feature type="non-terminal residue" evidence="10">
    <location>
        <position position="497"/>
    </location>
</feature>